<evidence type="ECO:0000256" key="9">
    <source>
        <dbReference type="ARBA" id="ARBA00023235"/>
    </source>
</evidence>
<comment type="cofactor">
    <cofactor evidence="3">
        <name>Co(2+)</name>
        <dbReference type="ChEBI" id="CHEBI:48828"/>
    </cofactor>
</comment>
<sequence length="286" mass="30440">MVIYLCFLVVFTLIFTPATPEKILPKSAKLDSSTSINSSAMAEQVAIAALKHARSANIAPSVLACDLSRLAQESQRVLDAGADSVHLDVMDGHFVPNLTFGSPVIACLRKQVPRPALLDVHLMVTYPHKWVEDMAKAGADCFTFHVEAEGQHAETIRAVKAAGMKVGLALKPGTPVESVLPFVPDLDLVLVMTVEPGFGGQSFMVDMMPKVAELRKRFPDLDIQVDGGLGPSTIDEAAAAGANMIVAGSAVYKSDPAHVISVLKRSVQRLGNGLADEELIPLVPLP</sequence>
<evidence type="ECO:0000256" key="8">
    <source>
        <dbReference type="ARBA" id="ARBA00022723"/>
    </source>
</evidence>
<comment type="cofactor">
    <cofactor evidence="4">
        <name>Zn(2+)</name>
        <dbReference type="ChEBI" id="CHEBI:29105"/>
    </cofactor>
</comment>
<dbReference type="NCBIfam" id="TIGR01163">
    <property type="entry name" value="rpe"/>
    <property type="match status" value="1"/>
</dbReference>
<organism evidence="11">
    <name type="scientific">Fibrocapsa japonica</name>
    <dbReference type="NCBI Taxonomy" id="94617"/>
    <lineage>
        <taxon>Eukaryota</taxon>
        <taxon>Sar</taxon>
        <taxon>Stramenopiles</taxon>
        <taxon>Ochrophyta</taxon>
        <taxon>Raphidophyceae</taxon>
        <taxon>Chattonellales</taxon>
        <taxon>Chattonellaceae</taxon>
        <taxon>Fibrocapsa</taxon>
    </lineage>
</organism>
<dbReference type="Gene3D" id="3.20.20.70">
    <property type="entry name" value="Aldolase class I"/>
    <property type="match status" value="1"/>
</dbReference>
<comment type="catalytic activity">
    <reaction evidence="1">
        <text>D-ribulose 5-phosphate = D-xylulose 5-phosphate</text>
        <dbReference type="Rhea" id="RHEA:13677"/>
        <dbReference type="ChEBI" id="CHEBI:57737"/>
        <dbReference type="ChEBI" id="CHEBI:58121"/>
        <dbReference type="EC" id="5.1.3.1"/>
    </reaction>
</comment>
<evidence type="ECO:0000256" key="3">
    <source>
        <dbReference type="ARBA" id="ARBA00001941"/>
    </source>
</evidence>
<dbReference type="GO" id="GO:0004750">
    <property type="term" value="F:D-ribulose-phosphate 3-epimerase activity"/>
    <property type="evidence" value="ECO:0007669"/>
    <property type="project" value="UniProtKB-EC"/>
</dbReference>
<dbReference type="PANTHER" id="PTHR11749">
    <property type="entry name" value="RIBULOSE-5-PHOSPHATE-3-EPIMERASE"/>
    <property type="match status" value="1"/>
</dbReference>
<comment type="cofactor">
    <cofactor evidence="5">
        <name>Fe(2+)</name>
        <dbReference type="ChEBI" id="CHEBI:29033"/>
    </cofactor>
</comment>
<feature type="signal peptide" evidence="10">
    <location>
        <begin position="1"/>
        <end position="20"/>
    </location>
</feature>
<dbReference type="Pfam" id="PF00834">
    <property type="entry name" value="Ribul_P_3_epim"/>
    <property type="match status" value="1"/>
</dbReference>
<evidence type="ECO:0000256" key="2">
    <source>
        <dbReference type="ARBA" id="ARBA00001936"/>
    </source>
</evidence>
<dbReference type="InterPro" id="IPR011060">
    <property type="entry name" value="RibuloseP-bd_barrel"/>
</dbReference>
<reference evidence="11" key="1">
    <citation type="submission" date="2021-01" db="EMBL/GenBank/DDBJ databases">
        <authorList>
            <person name="Corre E."/>
            <person name="Pelletier E."/>
            <person name="Niang G."/>
            <person name="Scheremetjew M."/>
            <person name="Finn R."/>
            <person name="Kale V."/>
            <person name="Holt S."/>
            <person name="Cochrane G."/>
            <person name="Meng A."/>
            <person name="Brown T."/>
            <person name="Cohen L."/>
        </authorList>
    </citation>
    <scope>NUCLEOTIDE SEQUENCE</scope>
    <source>
        <strain evidence="11">CCMP1661</strain>
    </source>
</reference>
<proteinExistence type="inferred from homology"/>
<keyword evidence="10" id="KW-0732">Signal</keyword>
<evidence type="ECO:0000313" key="11">
    <source>
        <dbReference type="EMBL" id="CAD9862782.1"/>
    </source>
</evidence>
<name>A0A7S2XXF9_9STRA</name>
<evidence type="ECO:0000256" key="1">
    <source>
        <dbReference type="ARBA" id="ARBA00001782"/>
    </source>
</evidence>
<dbReference type="GO" id="GO:0046872">
    <property type="term" value="F:metal ion binding"/>
    <property type="evidence" value="ECO:0007669"/>
    <property type="project" value="UniProtKB-KW"/>
</dbReference>
<dbReference type="SUPFAM" id="SSF51366">
    <property type="entry name" value="Ribulose-phoshate binding barrel"/>
    <property type="match status" value="1"/>
</dbReference>
<dbReference type="CDD" id="cd00429">
    <property type="entry name" value="RPE"/>
    <property type="match status" value="1"/>
</dbReference>
<dbReference type="EMBL" id="HBHR01011005">
    <property type="protein sequence ID" value="CAD9862782.1"/>
    <property type="molecule type" value="Transcribed_RNA"/>
</dbReference>
<evidence type="ECO:0000256" key="7">
    <source>
        <dbReference type="ARBA" id="ARBA00013188"/>
    </source>
</evidence>
<dbReference type="NCBIfam" id="NF004076">
    <property type="entry name" value="PRK05581.1-4"/>
    <property type="match status" value="1"/>
</dbReference>
<dbReference type="PROSITE" id="PS01085">
    <property type="entry name" value="RIBUL_P_3_EPIMER_1"/>
    <property type="match status" value="1"/>
</dbReference>
<dbReference type="FunFam" id="3.20.20.70:FF:000171">
    <property type="entry name" value="Ribulose-phosphate 3-epimerase"/>
    <property type="match status" value="1"/>
</dbReference>
<keyword evidence="8" id="KW-0479">Metal-binding</keyword>
<dbReference type="PROSITE" id="PS01086">
    <property type="entry name" value="RIBUL_P_3_EPIMER_2"/>
    <property type="match status" value="1"/>
</dbReference>
<dbReference type="EC" id="5.1.3.1" evidence="7"/>
<evidence type="ECO:0000256" key="5">
    <source>
        <dbReference type="ARBA" id="ARBA00001954"/>
    </source>
</evidence>
<dbReference type="GO" id="GO:0006098">
    <property type="term" value="P:pentose-phosphate shunt"/>
    <property type="evidence" value="ECO:0007669"/>
    <property type="project" value="InterPro"/>
</dbReference>
<dbReference type="InterPro" id="IPR013785">
    <property type="entry name" value="Aldolase_TIM"/>
</dbReference>
<feature type="chain" id="PRO_5030757326" description="ribulose-phosphate 3-epimerase" evidence="10">
    <location>
        <begin position="21"/>
        <end position="286"/>
    </location>
</feature>
<dbReference type="GO" id="GO:0005975">
    <property type="term" value="P:carbohydrate metabolic process"/>
    <property type="evidence" value="ECO:0007669"/>
    <property type="project" value="InterPro"/>
</dbReference>
<dbReference type="AlphaFoldDB" id="A0A7S2XXF9"/>
<comment type="cofactor">
    <cofactor evidence="2">
        <name>Mn(2+)</name>
        <dbReference type="ChEBI" id="CHEBI:29035"/>
    </cofactor>
</comment>
<accession>A0A7S2XXF9</accession>
<dbReference type="InterPro" id="IPR000056">
    <property type="entry name" value="Ribul_P_3_epim-like"/>
</dbReference>
<keyword evidence="9" id="KW-0413">Isomerase</keyword>
<evidence type="ECO:0000256" key="6">
    <source>
        <dbReference type="ARBA" id="ARBA00009541"/>
    </source>
</evidence>
<protein>
    <recommendedName>
        <fullName evidence="7">ribulose-phosphate 3-epimerase</fullName>
        <ecNumber evidence="7">5.1.3.1</ecNumber>
    </recommendedName>
</protein>
<evidence type="ECO:0000256" key="10">
    <source>
        <dbReference type="SAM" id="SignalP"/>
    </source>
</evidence>
<dbReference type="HAMAP" id="MF_02227">
    <property type="entry name" value="RPE"/>
    <property type="match status" value="1"/>
</dbReference>
<dbReference type="InterPro" id="IPR026019">
    <property type="entry name" value="Ribul_P_3_epim"/>
</dbReference>
<gene>
    <name evidence="11" type="ORF">FJAP1339_LOCUS5314</name>
</gene>
<comment type="similarity">
    <text evidence="6">Belongs to the ribulose-phosphate 3-epimerase family.</text>
</comment>
<evidence type="ECO:0000256" key="4">
    <source>
        <dbReference type="ARBA" id="ARBA00001947"/>
    </source>
</evidence>